<feature type="compositionally biased region" description="Polar residues" evidence="1">
    <location>
        <begin position="1"/>
        <end position="14"/>
    </location>
</feature>
<evidence type="ECO:0000313" key="2">
    <source>
        <dbReference type="EMBL" id="KAK4123564.1"/>
    </source>
</evidence>
<dbReference type="EMBL" id="MU853228">
    <property type="protein sequence ID" value="KAK4123564.1"/>
    <property type="molecule type" value="Genomic_DNA"/>
</dbReference>
<proteinExistence type="predicted"/>
<dbReference type="AlphaFoldDB" id="A0AAN6Z498"/>
<name>A0AAN6Z498_9PEZI</name>
<dbReference type="PANTHER" id="PTHR41390:SF1">
    <property type="entry name" value="NADH-UBIQUINONE OXIDOREDUCTASE 213 KDA SUBUNIT"/>
    <property type="match status" value="1"/>
</dbReference>
<dbReference type="GeneID" id="87829660"/>
<gene>
    <name evidence="2" type="ORF">N657DRAFT_645147</name>
</gene>
<accession>A0AAN6Z498</accession>
<feature type="region of interest" description="Disordered" evidence="1">
    <location>
        <begin position="225"/>
        <end position="250"/>
    </location>
</feature>
<dbReference type="Proteomes" id="UP001302602">
    <property type="component" value="Unassembled WGS sequence"/>
</dbReference>
<reference evidence="2" key="2">
    <citation type="submission" date="2023-05" db="EMBL/GenBank/DDBJ databases">
        <authorList>
            <consortium name="Lawrence Berkeley National Laboratory"/>
            <person name="Steindorff A."/>
            <person name="Hensen N."/>
            <person name="Bonometti L."/>
            <person name="Westerberg I."/>
            <person name="Brannstrom I.O."/>
            <person name="Guillou S."/>
            <person name="Cros-Aarteil S."/>
            <person name="Calhoun S."/>
            <person name="Haridas S."/>
            <person name="Kuo A."/>
            <person name="Mondo S."/>
            <person name="Pangilinan J."/>
            <person name="Riley R."/>
            <person name="Labutti K."/>
            <person name="Andreopoulos B."/>
            <person name="Lipzen A."/>
            <person name="Chen C."/>
            <person name="Yanf M."/>
            <person name="Daum C."/>
            <person name="Ng V."/>
            <person name="Clum A."/>
            <person name="Ohm R."/>
            <person name="Martin F."/>
            <person name="Silar P."/>
            <person name="Natvig D."/>
            <person name="Lalanne C."/>
            <person name="Gautier V."/>
            <person name="Ament-Velasquez S.L."/>
            <person name="Kruys A."/>
            <person name="Hutchinson M.I."/>
            <person name="Powell A.J."/>
            <person name="Barry K."/>
            <person name="Miller A.N."/>
            <person name="Grigoriev I.V."/>
            <person name="Debuchy R."/>
            <person name="Gladieux P."/>
            <person name="Thoren M.H."/>
            <person name="Johannesson H."/>
        </authorList>
    </citation>
    <scope>NUCLEOTIDE SEQUENCE</scope>
    <source>
        <strain evidence="2">CBS 731.68</strain>
    </source>
</reference>
<organism evidence="2 3">
    <name type="scientific">Parathielavia appendiculata</name>
    <dbReference type="NCBI Taxonomy" id="2587402"/>
    <lineage>
        <taxon>Eukaryota</taxon>
        <taxon>Fungi</taxon>
        <taxon>Dikarya</taxon>
        <taxon>Ascomycota</taxon>
        <taxon>Pezizomycotina</taxon>
        <taxon>Sordariomycetes</taxon>
        <taxon>Sordariomycetidae</taxon>
        <taxon>Sordariales</taxon>
        <taxon>Chaetomiaceae</taxon>
        <taxon>Parathielavia</taxon>
    </lineage>
</organism>
<feature type="region of interest" description="Disordered" evidence="1">
    <location>
        <begin position="1"/>
        <end position="42"/>
    </location>
</feature>
<evidence type="ECO:0000313" key="3">
    <source>
        <dbReference type="Proteomes" id="UP001302602"/>
    </source>
</evidence>
<feature type="compositionally biased region" description="Basic and acidic residues" evidence="1">
    <location>
        <begin position="225"/>
        <end position="238"/>
    </location>
</feature>
<comment type="caution">
    <text evidence="2">The sequence shown here is derived from an EMBL/GenBank/DDBJ whole genome shotgun (WGS) entry which is preliminary data.</text>
</comment>
<reference evidence="2" key="1">
    <citation type="journal article" date="2023" name="Mol. Phylogenet. Evol.">
        <title>Genome-scale phylogeny and comparative genomics of the fungal order Sordariales.</title>
        <authorList>
            <person name="Hensen N."/>
            <person name="Bonometti L."/>
            <person name="Westerberg I."/>
            <person name="Brannstrom I.O."/>
            <person name="Guillou S."/>
            <person name="Cros-Aarteil S."/>
            <person name="Calhoun S."/>
            <person name="Haridas S."/>
            <person name="Kuo A."/>
            <person name="Mondo S."/>
            <person name="Pangilinan J."/>
            <person name="Riley R."/>
            <person name="LaButti K."/>
            <person name="Andreopoulos B."/>
            <person name="Lipzen A."/>
            <person name="Chen C."/>
            <person name="Yan M."/>
            <person name="Daum C."/>
            <person name="Ng V."/>
            <person name="Clum A."/>
            <person name="Steindorff A."/>
            <person name="Ohm R.A."/>
            <person name="Martin F."/>
            <person name="Silar P."/>
            <person name="Natvig D.O."/>
            <person name="Lalanne C."/>
            <person name="Gautier V."/>
            <person name="Ament-Velasquez S.L."/>
            <person name="Kruys A."/>
            <person name="Hutchinson M.I."/>
            <person name="Powell A.J."/>
            <person name="Barry K."/>
            <person name="Miller A.N."/>
            <person name="Grigoriev I.V."/>
            <person name="Debuchy R."/>
            <person name="Gladieux P."/>
            <person name="Hiltunen Thoren M."/>
            <person name="Johannesson H."/>
        </authorList>
    </citation>
    <scope>NUCLEOTIDE SEQUENCE</scope>
    <source>
        <strain evidence="2">CBS 731.68</strain>
    </source>
</reference>
<dbReference type="PANTHER" id="PTHR41390">
    <property type="entry name" value="CHROMOSOME 7, WHOLE GENOME SHOTGUN SEQUENCE"/>
    <property type="match status" value="1"/>
</dbReference>
<feature type="compositionally biased region" description="Polar residues" evidence="1">
    <location>
        <begin position="30"/>
        <end position="42"/>
    </location>
</feature>
<keyword evidence="3" id="KW-1185">Reference proteome</keyword>
<sequence>MKRVVLSSQEDGTQSNSSTSPSSPPPVENTRMQRTVRQQKQSLPPELMEILVPSLKVGAAAGACGLFAGAVAGIVRSAPTVFFSVIAGGQWFTLATSYSATRLVSLKHFAEDEPTPGDKLKASTVAGGVAGTLGGLLRGPRNVIPGALMFSLFGAGGQAIANWRSAKAALSSATNTPPKSGRGFWSKWSPITPLSDEDYEKILEEKLLRVEADIALVDDRIKEIRESKSQKAKDEAPGSEKPSSAPSSKA</sequence>
<dbReference type="RefSeq" id="XP_062647335.1">
    <property type="nucleotide sequence ID" value="XM_062792891.1"/>
</dbReference>
<evidence type="ECO:0000256" key="1">
    <source>
        <dbReference type="SAM" id="MobiDB-lite"/>
    </source>
</evidence>
<protein>
    <submittedName>
        <fullName evidence="2">Uncharacterized protein</fullName>
    </submittedName>
</protein>
<feature type="compositionally biased region" description="Low complexity" evidence="1">
    <location>
        <begin position="239"/>
        <end position="250"/>
    </location>
</feature>